<dbReference type="KEGG" id="ccin:107267196"/>
<dbReference type="PANTHER" id="PTHR21364:SF2">
    <property type="entry name" value="GENERAL ODORANT-BINDING PROTEIN 19A"/>
    <property type="match status" value="1"/>
</dbReference>
<evidence type="ECO:0000313" key="3">
    <source>
        <dbReference type="RefSeq" id="XP_015594057.2"/>
    </source>
</evidence>
<dbReference type="InterPro" id="IPR036728">
    <property type="entry name" value="PBP_GOBP_sf"/>
</dbReference>
<sequence length="378" mass="42550">MFKTLVTGIALLLASLHRVESAMTMEQMTKIASGFRNVCQPKTGVDMGKKEKKRNFITSEPNGVEYTLFQLNVNYVDVIDRNNTFHLTAILEGMQKGEFPEDRKFQCYLKCVMGMLRTLRNGKVDLDMLLKQVDTMVPENLQERTRHVARHCSTVATSNDMCEIAYQFVKCNWDTDAEVFLVAPSNFPSSSLHIKALVSMSQMCCLKTPICIAETAVRRAQDCSPSPEYRKVNCLGGSMRAVLLVATLFLAFGSIESRMTLAQLRNTLKGMKKACTSKISVSAEVLDGASNGIFPPDPALQCYYKCLFEMMKLMKNEKLLIDVMITQLDKIVALDVLDRMKAATLKCVEAIDSEDPCVLSWQFTKCFYETDRSVVFFP</sequence>
<dbReference type="Gene3D" id="1.10.238.20">
    <property type="entry name" value="Pheromone/general odorant binding protein domain"/>
    <property type="match status" value="2"/>
</dbReference>
<protein>
    <submittedName>
        <fullName evidence="3">Uncharacterized protein LOC107267196</fullName>
    </submittedName>
</protein>
<dbReference type="CTD" id="100286764"/>
<dbReference type="AlphaFoldDB" id="A0AAJ7BUJ2"/>
<evidence type="ECO:0000313" key="2">
    <source>
        <dbReference type="Proteomes" id="UP000694920"/>
    </source>
</evidence>
<gene>
    <name evidence="3" type="primary">LOC107267196</name>
</gene>
<dbReference type="CDD" id="cd23992">
    <property type="entry name" value="PBP_GOBP"/>
    <property type="match status" value="2"/>
</dbReference>
<dbReference type="RefSeq" id="XP_015594057.2">
    <property type="nucleotide sequence ID" value="XM_015738571.2"/>
</dbReference>
<evidence type="ECO:0000256" key="1">
    <source>
        <dbReference type="SAM" id="SignalP"/>
    </source>
</evidence>
<dbReference type="PANTHER" id="PTHR21364">
    <property type="entry name" value="GENERAL ODORANT-BINDING PROTEIN 19A"/>
    <property type="match status" value="1"/>
</dbReference>
<keyword evidence="2" id="KW-1185">Reference proteome</keyword>
<dbReference type="Pfam" id="PF01395">
    <property type="entry name" value="PBP_GOBP"/>
    <property type="match status" value="2"/>
</dbReference>
<dbReference type="Proteomes" id="UP000694920">
    <property type="component" value="Unplaced"/>
</dbReference>
<dbReference type="InterPro" id="IPR006170">
    <property type="entry name" value="PBP/GOBP"/>
</dbReference>
<dbReference type="GeneID" id="107267196"/>
<keyword evidence="1" id="KW-0732">Signal</keyword>
<dbReference type="SMART" id="SM00708">
    <property type="entry name" value="PhBP"/>
    <property type="match status" value="2"/>
</dbReference>
<proteinExistence type="predicted"/>
<dbReference type="SUPFAM" id="SSF47565">
    <property type="entry name" value="Insect pheromone/odorant-binding proteins"/>
    <property type="match status" value="2"/>
</dbReference>
<reference evidence="3" key="1">
    <citation type="submission" date="2025-08" db="UniProtKB">
        <authorList>
            <consortium name="RefSeq"/>
        </authorList>
    </citation>
    <scope>IDENTIFICATION</scope>
</reference>
<organism evidence="2 3">
    <name type="scientific">Cephus cinctus</name>
    <name type="common">Wheat stem sawfly</name>
    <dbReference type="NCBI Taxonomy" id="211228"/>
    <lineage>
        <taxon>Eukaryota</taxon>
        <taxon>Metazoa</taxon>
        <taxon>Ecdysozoa</taxon>
        <taxon>Arthropoda</taxon>
        <taxon>Hexapoda</taxon>
        <taxon>Insecta</taxon>
        <taxon>Pterygota</taxon>
        <taxon>Neoptera</taxon>
        <taxon>Endopterygota</taxon>
        <taxon>Hymenoptera</taxon>
        <taxon>Cephoidea</taxon>
        <taxon>Cephidae</taxon>
        <taxon>Cephus</taxon>
    </lineage>
</organism>
<accession>A0AAJ7BUJ2</accession>
<feature type="chain" id="PRO_5042484605" evidence="1">
    <location>
        <begin position="22"/>
        <end position="378"/>
    </location>
</feature>
<name>A0AAJ7BUJ2_CEPCN</name>
<feature type="signal peptide" evidence="1">
    <location>
        <begin position="1"/>
        <end position="21"/>
    </location>
</feature>
<dbReference type="GO" id="GO:0005549">
    <property type="term" value="F:odorant binding"/>
    <property type="evidence" value="ECO:0007669"/>
    <property type="project" value="InterPro"/>
</dbReference>